<evidence type="ECO:0000256" key="1">
    <source>
        <dbReference type="SAM" id="SignalP"/>
    </source>
</evidence>
<feature type="signal peptide" evidence="1">
    <location>
        <begin position="1"/>
        <end position="16"/>
    </location>
</feature>
<keyword evidence="1" id="KW-0732">Signal</keyword>
<reference evidence="2" key="2">
    <citation type="journal article" date="2015" name="Data Brief">
        <title>Shoot transcriptome of the giant reed, Arundo donax.</title>
        <authorList>
            <person name="Barrero R.A."/>
            <person name="Guerrero F.D."/>
            <person name="Moolhuijzen P."/>
            <person name="Goolsby J.A."/>
            <person name="Tidwell J."/>
            <person name="Bellgard S.E."/>
            <person name="Bellgard M.I."/>
        </authorList>
    </citation>
    <scope>NUCLEOTIDE SEQUENCE</scope>
    <source>
        <tissue evidence="2">Shoot tissue taken approximately 20 cm above the soil surface</tissue>
    </source>
</reference>
<sequence length="49" mass="5624">MMYYVVTWLLVKINLSVPVSQMLKEQRVVSLGWSYLQSASIPNLESDCC</sequence>
<feature type="chain" id="PRO_5002063087" evidence="1">
    <location>
        <begin position="17"/>
        <end position="49"/>
    </location>
</feature>
<reference evidence="2" key="1">
    <citation type="submission" date="2014-09" db="EMBL/GenBank/DDBJ databases">
        <authorList>
            <person name="Magalhaes I.L.F."/>
            <person name="Oliveira U."/>
            <person name="Santos F.R."/>
            <person name="Vidigal T.H.D.A."/>
            <person name="Brescovit A.D."/>
            <person name="Santos A.J."/>
        </authorList>
    </citation>
    <scope>NUCLEOTIDE SEQUENCE</scope>
    <source>
        <tissue evidence="2">Shoot tissue taken approximately 20 cm above the soil surface</tissue>
    </source>
</reference>
<dbReference type="EMBL" id="GBRH01234393">
    <property type="protein sequence ID" value="JAD63502.1"/>
    <property type="molecule type" value="Transcribed_RNA"/>
</dbReference>
<name>A0A0A9BW72_ARUDO</name>
<proteinExistence type="predicted"/>
<accession>A0A0A9BW72</accession>
<dbReference type="AlphaFoldDB" id="A0A0A9BW72"/>
<protein>
    <submittedName>
        <fullName evidence="2">Uncharacterized protein</fullName>
    </submittedName>
</protein>
<organism evidence="2">
    <name type="scientific">Arundo donax</name>
    <name type="common">Giant reed</name>
    <name type="synonym">Donax arundinaceus</name>
    <dbReference type="NCBI Taxonomy" id="35708"/>
    <lineage>
        <taxon>Eukaryota</taxon>
        <taxon>Viridiplantae</taxon>
        <taxon>Streptophyta</taxon>
        <taxon>Embryophyta</taxon>
        <taxon>Tracheophyta</taxon>
        <taxon>Spermatophyta</taxon>
        <taxon>Magnoliopsida</taxon>
        <taxon>Liliopsida</taxon>
        <taxon>Poales</taxon>
        <taxon>Poaceae</taxon>
        <taxon>PACMAD clade</taxon>
        <taxon>Arundinoideae</taxon>
        <taxon>Arundineae</taxon>
        <taxon>Arundo</taxon>
    </lineage>
</organism>
<evidence type="ECO:0000313" key="2">
    <source>
        <dbReference type="EMBL" id="JAD63502.1"/>
    </source>
</evidence>